<sequence>GWTGEAEGAVGTAIAEEVEEVLVAVMEIGNVQTQNVETPISPGGRNATVVTSHVQMESEVVTRQVTRLHSLFV</sequence>
<keyword evidence="2" id="KW-1185">Reference proteome</keyword>
<comment type="caution">
    <text evidence="1">The sequence shown here is derived from an EMBL/GenBank/DDBJ whole genome shotgun (WGS) entry which is preliminary data.</text>
</comment>
<reference evidence="1" key="1">
    <citation type="submission" date="2021-03" db="EMBL/GenBank/DDBJ databases">
        <authorList>
            <person name="Tran Van P."/>
        </authorList>
    </citation>
    <scope>NUCLEOTIDE SEQUENCE</scope>
</reference>
<feature type="non-terminal residue" evidence="1">
    <location>
        <position position="1"/>
    </location>
</feature>
<accession>A0ABN7PV14</accession>
<dbReference type="Proteomes" id="UP001153148">
    <property type="component" value="Unassembled WGS sequence"/>
</dbReference>
<proteinExistence type="predicted"/>
<gene>
    <name evidence="1" type="ORF">TPAB3V08_LOCUS16243</name>
</gene>
<evidence type="ECO:0000313" key="1">
    <source>
        <dbReference type="EMBL" id="CAG2069301.1"/>
    </source>
</evidence>
<name>A0ABN7PV14_TIMPD</name>
<organism evidence="1 2">
    <name type="scientific">Timema podura</name>
    <name type="common">Walking stick</name>
    <dbReference type="NCBI Taxonomy" id="61482"/>
    <lineage>
        <taxon>Eukaryota</taxon>
        <taxon>Metazoa</taxon>
        <taxon>Ecdysozoa</taxon>
        <taxon>Arthropoda</taxon>
        <taxon>Hexapoda</taxon>
        <taxon>Insecta</taxon>
        <taxon>Pterygota</taxon>
        <taxon>Neoptera</taxon>
        <taxon>Polyneoptera</taxon>
        <taxon>Phasmatodea</taxon>
        <taxon>Timematodea</taxon>
        <taxon>Timematoidea</taxon>
        <taxon>Timematidae</taxon>
        <taxon>Timema</taxon>
    </lineage>
</organism>
<dbReference type="EMBL" id="CAJPIN010127323">
    <property type="protein sequence ID" value="CAG2069301.1"/>
    <property type="molecule type" value="Genomic_DNA"/>
</dbReference>
<evidence type="ECO:0000313" key="2">
    <source>
        <dbReference type="Proteomes" id="UP001153148"/>
    </source>
</evidence>
<protein>
    <submittedName>
        <fullName evidence="1">Uncharacterized protein</fullName>
    </submittedName>
</protein>